<feature type="domain" description="YcdB/YcdC repeated" evidence="1">
    <location>
        <begin position="90"/>
        <end position="190"/>
    </location>
</feature>
<dbReference type="Pfam" id="PF16244">
    <property type="entry name" value="DUF4901"/>
    <property type="match status" value="1"/>
</dbReference>
<organism evidence="2 3">
    <name type="scientific">Desulfofarcimen acetoxidans (strain ATCC 49208 / DSM 771 / KCTC 5769 / VKM B-1644 / 5575)</name>
    <name type="common">Desulfotomaculum acetoxidans</name>
    <dbReference type="NCBI Taxonomy" id="485916"/>
    <lineage>
        <taxon>Bacteria</taxon>
        <taxon>Bacillati</taxon>
        <taxon>Bacillota</taxon>
        <taxon>Clostridia</taxon>
        <taxon>Eubacteriales</taxon>
        <taxon>Peptococcaceae</taxon>
        <taxon>Desulfofarcimen</taxon>
    </lineage>
</organism>
<sequence>MLRRISIWLITLTLIFSGGVAVSKLVSAQEGITVNQKVYNITKIDENTAKYKVKQLLEDQTADFEKVELIPQGEKKYHPRYFLQNNNGDTFRVDAVNGEILSATFTKGIKPQNKKVDLAEAKNIAEKFAKNYSSAFKLGKNMVLKEDKLIDRMSYKEYRFEWREQINNLNTPNLVVVQVDPENGAIISYHSAVFENFTATSTPSIAKDEAIKIAKGQAEFAPNKSDAKLQYGRGNQLIWIVELQTTKSIITSDNQPFELQLAKWVTIDALSGEVVNIVNSH</sequence>
<name>C8VWV4_DESAS</name>
<evidence type="ECO:0000259" key="1">
    <source>
        <dbReference type="Pfam" id="PF16244"/>
    </source>
</evidence>
<dbReference type="InterPro" id="IPR032599">
    <property type="entry name" value="YcdB/YcdC_rep_domain"/>
</dbReference>
<protein>
    <submittedName>
        <fullName evidence="2">Propeptide PepSY amd peptidase M4</fullName>
    </submittedName>
</protein>
<proteinExistence type="predicted"/>
<dbReference type="Proteomes" id="UP000002217">
    <property type="component" value="Chromosome"/>
</dbReference>
<dbReference type="KEGG" id="dae:Dtox_1673"/>
<evidence type="ECO:0000313" key="3">
    <source>
        <dbReference type="Proteomes" id="UP000002217"/>
    </source>
</evidence>
<gene>
    <name evidence="2" type="ordered locus">Dtox_1673</name>
</gene>
<evidence type="ECO:0000313" key="2">
    <source>
        <dbReference type="EMBL" id="ACV62530.1"/>
    </source>
</evidence>
<reference evidence="2 3" key="1">
    <citation type="journal article" date="2009" name="Stand. Genomic Sci.">
        <title>Complete genome sequence of Desulfotomaculum acetoxidans type strain (5575).</title>
        <authorList>
            <person name="Spring S."/>
            <person name="Lapidus A."/>
            <person name="Schroder M."/>
            <person name="Gleim D."/>
            <person name="Sims D."/>
            <person name="Meincke L."/>
            <person name="Glavina Del Rio T."/>
            <person name="Tice H."/>
            <person name="Copeland A."/>
            <person name="Cheng J.F."/>
            <person name="Lucas S."/>
            <person name="Chen F."/>
            <person name="Nolan M."/>
            <person name="Bruce D."/>
            <person name="Goodwin L."/>
            <person name="Pitluck S."/>
            <person name="Ivanova N."/>
            <person name="Mavromatis K."/>
            <person name="Mikhailova N."/>
            <person name="Pati A."/>
            <person name="Chen A."/>
            <person name="Palaniappan K."/>
            <person name="Land M."/>
            <person name="Hauser L."/>
            <person name="Chang Y.J."/>
            <person name="Jeffries C.D."/>
            <person name="Chain P."/>
            <person name="Saunders E."/>
            <person name="Brettin T."/>
            <person name="Detter J.C."/>
            <person name="Goker M."/>
            <person name="Bristow J."/>
            <person name="Eisen J.A."/>
            <person name="Markowitz V."/>
            <person name="Hugenholtz P."/>
            <person name="Kyrpides N.C."/>
            <person name="Klenk H.P."/>
            <person name="Han C."/>
        </authorList>
    </citation>
    <scope>NUCLEOTIDE SEQUENCE [LARGE SCALE GENOMIC DNA]</scope>
    <source>
        <strain evidence="3">ATCC 49208 / DSM 771 / VKM B-1644</strain>
    </source>
</reference>
<dbReference type="EMBL" id="CP001720">
    <property type="protein sequence ID" value="ACV62530.1"/>
    <property type="molecule type" value="Genomic_DNA"/>
</dbReference>
<keyword evidence="3" id="KW-1185">Reference proteome</keyword>
<dbReference type="RefSeq" id="WP_015757241.1">
    <property type="nucleotide sequence ID" value="NC_013216.1"/>
</dbReference>
<dbReference type="AlphaFoldDB" id="C8VWV4"/>
<dbReference type="HOGENOM" id="CLU_083801_0_0_9"/>
<accession>C8VWV4</accession>